<accession>A0A220UJG6</accession>
<dbReference type="Proteomes" id="UP000198367">
    <property type="component" value="Chromosome"/>
</dbReference>
<dbReference type="KEGG" id="sbj:CF168_05205"/>
<name>A0A220UJG6_9GAMM</name>
<evidence type="ECO:0000256" key="1">
    <source>
        <dbReference type="SAM" id="SignalP"/>
    </source>
</evidence>
<dbReference type="InterPro" id="IPR049848">
    <property type="entry name" value="TapY2-like"/>
</dbReference>
<evidence type="ECO:0000313" key="2">
    <source>
        <dbReference type="EMBL" id="ASK68318.1"/>
    </source>
</evidence>
<organism evidence="2 3">
    <name type="scientific">Shewanella bicestrii</name>
    <dbReference type="NCBI Taxonomy" id="2018305"/>
    <lineage>
        <taxon>Bacteria</taxon>
        <taxon>Pseudomonadati</taxon>
        <taxon>Pseudomonadota</taxon>
        <taxon>Gammaproteobacteria</taxon>
        <taxon>Alteromonadales</taxon>
        <taxon>Shewanellaceae</taxon>
        <taxon>Shewanella</taxon>
    </lineage>
</organism>
<proteinExistence type="predicted"/>
<dbReference type="RefSeq" id="WP_089067211.1">
    <property type="nucleotide sequence ID" value="NZ_CP022358.1"/>
</dbReference>
<dbReference type="NCBIfam" id="NF038109">
    <property type="entry name" value="tapY2_fam"/>
    <property type="match status" value="1"/>
</dbReference>
<evidence type="ECO:0000313" key="3">
    <source>
        <dbReference type="Proteomes" id="UP000198367"/>
    </source>
</evidence>
<dbReference type="AlphaFoldDB" id="A0A220UJG6"/>
<feature type="signal peptide" evidence="1">
    <location>
        <begin position="1"/>
        <end position="18"/>
    </location>
</feature>
<keyword evidence="1" id="KW-0732">Signal</keyword>
<dbReference type="EMBL" id="CP022358">
    <property type="protein sequence ID" value="ASK68318.1"/>
    <property type="molecule type" value="Genomic_DNA"/>
</dbReference>
<gene>
    <name evidence="2" type="ORF">CF168_05205</name>
</gene>
<reference evidence="2 3" key="1">
    <citation type="submission" date="2017-07" db="EMBL/GenBank/DDBJ databases">
        <title>Phenotypical and genomic characterization of a clinical isolate of Shewanella bicestrii sp. nov. producing an extended-spectrum beta-lactamase and a new oxacillinase variant.</title>
        <authorList>
            <person name="Jousset A.B."/>
            <person name="Bonnin R.A."/>
            <person name="Girlich D."/>
            <person name="Dabos L."/>
            <person name="Potron A."/>
            <person name="Dortet L."/>
            <person name="Glaser P."/>
            <person name="Naas T."/>
        </authorList>
    </citation>
    <scope>NUCLEOTIDE SEQUENCE [LARGE SCALE GENOMIC DNA]</scope>
    <source>
        <strain evidence="2 3">JAB-1</strain>
    </source>
</reference>
<sequence>MIRYCIALALALPAFVIAAEPTVVMQDYKCHVTTTNGDKVLFYRWRIKDVNLNMASLPSKQKVGGDKKKFFIKEVVECVELSQEFTNENSKKIDELTLR</sequence>
<keyword evidence="3" id="KW-1185">Reference proteome</keyword>
<protein>
    <submittedName>
        <fullName evidence="2">Uncharacterized protein</fullName>
    </submittedName>
</protein>
<feature type="chain" id="PRO_5013233913" evidence="1">
    <location>
        <begin position="19"/>
        <end position="99"/>
    </location>
</feature>